<dbReference type="PANTHER" id="PTHR47328:SF1">
    <property type="entry name" value="RUTC FAMILY PROTEIN YOAB"/>
    <property type="match status" value="1"/>
</dbReference>
<dbReference type="Gene3D" id="3.30.1330.40">
    <property type="entry name" value="RutC-like"/>
    <property type="match status" value="1"/>
</dbReference>
<accession>A0A5D3K9T7</accession>
<dbReference type="AlphaFoldDB" id="A0A5D3K9T7"/>
<evidence type="ECO:0000313" key="1">
    <source>
        <dbReference type="EMBL" id="TYL92654.1"/>
    </source>
</evidence>
<dbReference type="Pfam" id="PF01042">
    <property type="entry name" value="Ribonuc_L-PSP"/>
    <property type="match status" value="1"/>
</dbReference>
<dbReference type="InterPro" id="IPR035709">
    <property type="entry name" value="YoaB-like"/>
</dbReference>
<proteinExistence type="predicted"/>
<reference evidence="1 2" key="1">
    <citation type="submission" date="2019-08" db="EMBL/GenBank/DDBJ databases">
        <title>Bradyrhizobium hipponensis sp. nov., a rhizobium isolated from a Lupinus angustifolius root nodule in Tunisia.</title>
        <authorList>
            <person name="Off K."/>
            <person name="Rejili M."/>
            <person name="Mars M."/>
            <person name="Brachmann A."/>
            <person name="Marin M."/>
        </authorList>
    </citation>
    <scope>NUCLEOTIDE SEQUENCE [LARGE SCALE GENOMIC DNA]</scope>
    <source>
        <strain evidence="1 2">CTAW71</strain>
    </source>
</reference>
<name>A0A5D3K9T7_9BRAD</name>
<sequence length="124" mass="13644">MDRLRGKAIGRNAGTAYRELVWVATIPDRKTASISEQSTDIFMKLDRLLAELGTDKQRILSATVYLSDLSHKASFDEAWCRWIGDDPCHWPQRTCVGAQLVGATLVEIMLLAARADGGAIDAPI</sequence>
<dbReference type="OrthoDB" id="583118at2"/>
<gene>
    <name evidence="1" type="ORF">FXB40_24195</name>
</gene>
<dbReference type="Proteomes" id="UP000324758">
    <property type="component" value="Unassembled WGS sequence"/>
</dbReference>
<dbReference type="EMBL" id="VSSS01000037">
    <property type="protein sequence ID" value="TYL92654.1"/>
    <property type="molecule type" value="Genomic_DNA"/>
</dbReference>
<dbReference type="InterPro" id="IPR035959">
    <property type="entry name" value="RutC-like_sf"/>
</dbReference>
<dbReference type="SUPFAM" id="SSF55298">
    <property type="entry name" value="YjgF-like"/>
    <property type="match status" value="1"/>
</dbReference>
<protein>
    <submittedName>
        <fullName evidence="1">RidA family protein</fullName>
    </submittedName>
</protein>
<dbReference type="PANTHER" id="PTHR47328">
    <property type="match status" value="1"/>
</dbReference>
<dbReference type="InterPro" id="IPR006175">
    <property type="entry name" value="YjgF/YER057c/UK114"/>
</dbReference>
<comment type="caution">
    <text evidence="1">The sequence shown here is derived from an EMBL/GenBank/DDBJ whole genome shotgun (WGS) entry which is preliminary data.</text>
</comment>
<keyword evidence="2" id="KW-1185">Reference proteome</keyword>
<evidence type="ECO:0000313" key="2">
    <source>
        <dbReference type="Proteomes" id="UP000324758"/>
    </source>
</evidence>
<organism evidence="1 2">
    <name type="scientific">Bradyrhizobium rifense</name>
    <dbReference type="NCBI Taxonomy" id="515499"/>
    <lineage>
        <taxon>Bacteria</taxon>
        <taxon>Pseudomonadati</taxon>
        <taxon>Pseudomonadota</taxon>
        <taxon>Alphaproteobacteria</taxon>
        <taxon>Hyphomicrobiales</taxon>
        <taxon>Nitrobacteraceae</taxon>
        <taxon>Bradyrhizobium</taxon>
    </lineage>
</organism>
<dbReference type="CDD" id="cd06150">
    <property type="entry name" value="YjgF_YER057c_UK114_like_2"/>
    <property type="match status" value="1"/>
</dbReference>